<evidence type="ECO:0000259" key="4">
    <source>
        <dbReference type="Pfam" id="PF00535"/>
    </source>
</evidence>
<dbReference type="Pfam" id="PF00535">
    <property type="entry name" value="Glycos_transf_2"/>
    <property type="match status" value="1"/>
</dbReference>
<sequence>MESYSILMSVYAKEQAAYFKESIHSMLAQSVCTDDFVIVCDGPLNEALDQVINEITTQYPALFQIIRLPENQGLGNALREGLSYCKHDLIARMDSDDISVKDRCKWQLQAFEEQKADIVGGNIEEFTTDIEHPKAKRQVPQTDRQIKAFAKRRNPFNHPTVMFRKSSVEAAGGYLECRYFEDYYLWARMLHQGMTGYNIQKTLVYMRTNAGMYERRGSFSYALLGFSARYKIHKIGFSSTADFLISAGGQVVMSIIPVKIRTYFYGKFLRK</sequence>
<dbReference type="Gene3D" id="3.90.550.10">
    <property type="entry name" value="Spore Coat Polysaccharide Biosynthesis Protein SpsA, Chain A"/>
    <property type="match status" value="1"/>
</dbReference>
<evidence type="ECO:0000256" key="2">
    <source>
        <dbReference type="ARBA" id="ARBA00022676"/>
    </source>
</evidence>
<organism evidence="5 6">
    <name type="scientific">Roseburia zhanii</name>
    <dbReference type="NCBI Taxonomy" id="2763064"/>
    <lineage>
        <taxon>Bacteria</taxon>
        <taxon>Bacillati</taxon>
        <taxon>Bacillota</taxon>
        <taxon>Clostridia</taxon>
        <taxon>Lachnospirales</taxon>
        <taxon>Lachnospiraceae</taxon>
        <taxon>Roseburia</taxon>
    </lineage>
</organism>
<dbReference type="InterPro" id="IPR029044">
    <property type="entry name" value="Nucleotide-diphossugar_trans"/>
</dbReference>
<dbReference type="AlphaFoldDB" id="A0A923LMY5"/>
<feature type="domain" description="Glycosyltransferase 2-like" evidence="4">
    <location>
        <begin position="5"/>
        <end position="162"/>
    </location>
</feature>
<dbReference type="GO" id="GO:0016757">
    <property type="term" value="F:glycosyltransferase activity"/>
    <property type="evidence" value="ECO:0007669"/>
    <property type="project" value="UniProtKB-KW"/>
</dbReference>
<dbReference type="RefSeq" id="WP_186866182.1">
    <property type="nucleotide sequence ID" value="NZ_JACOPH010000001.1"/>
</dbReference>
<dbReference type="PANTHER" id="PTHR43685:SF5">
    <property type="entry name" value="GLYCOSYLTRANSFERASE EPSE-RELATED"/>
    <property type="match status" value="1"/>
</dbReference>
<evidence type="ECO:0000256" key="1">
    <source>
        <dbReference type="ARBA" id="ARBA00006739"/>
    </source>
</evidence>
<keyword evidence="3" id="KW-0808">Transferase</keyword>
<dbReference type="InterPro" id="IPR001173">
    <property type="entry name" value="Glyco_trans_2-like"/>
</dbReference>
<accession>A0A923LMY5</accession>
<evidence type="ECO:0000313" key="6">
    <source>
        <dbReference type="Proteomes" id="UP000606720"/>
    </source>
</evidence>
<dbReference type="EMBL" id="JACOPH010000001">
    <property type="protein sequence ID" value="MBC5712786.1"/>
    <property type="molecule type" value="Genomic_DNA"/>
</dbReference>
<evidence type="ECO:0000256" key="3">
    <source>
        <dbReference type="ARBA" id="ARBA00022679"/>
    </source>
</evidence>
<name>A0A923LMY5_9FIRM</name>
<dbReference type="InterPro" id="IPR050834">
    <property type="entry name" value="Glycosyltransf_2"/>
</dbReference>
<dbReference type="PANTHER" id="PTHR43685">
    <property type="entry name" value="GLYCOSYLTRANSFERASE"/>
    <property type="match status" value="1"/>
</dbReference>
<comment type="similarity">
    <text evidence="1">Belongs to the glycosyltransferase 2 family.</text>
</comment>
<dbReference type="Proteomes" id="UP000606720">
    <property type="component" value="Unassembled WGS sequence"/>
</dbReference>
<reference evidence="5" key="1">
    <citation type="submission" date="2020-08" db="EMBL/GenBank/DDBJ databases">
        <title>Genome public.</title>
        <authorList>
            <person name="Liu C."/>
            <person name="Sun Q."/>
        </authorList>
    </citation>
    <scope>NUCLEOTIDE SEQUENCE</scope>
    <source>
        <strain evidence="5">BX1005</strain>
    </source>
</reference>
<evidence type="ECO:0000313" key="5">
    <source>
        <dbReference type="EMBL" id="MBC5712786.1"/>
    </source>
</evidence>
<comment type="caution">
    <text evidence="5">The sequence shown here is derived from an EMBL/GenBank/DDBJ whole genome shotgun (WGS) entry which is preliminary data.</text>
</comment>
<dbReference type="SUPFAM" id="SSF53448">
    <property type="entry name" value="Nucleotide-diphospho-sugar transferases"/>
    <property type="match status" value="1"/>
</dbReference>
<protein>
    <submittedName>
        <fullName evidence="5">Glycosyltransferase</fullName>
    </submittedName>
</protein>
<keyword evidence="6" id="KW-1185">Reference proteome</keyword>
<gene>
    <name evidence="5" type="ORF">H8S17_00945</name>
</gene>
<keyword evidence="2" id="KW-0328">Glycosyltransferase</keyword>
<proteinExistence type="inferred from homology"/>